<comment type="caution">
    <text evidence="1">The sequence shown here is derived from an EMBL/GenBank/DDBJ whole genome shotgun (WGS) entry which is preliminary data.</text>
</comment>
<dbReference type="PANTHER" id="PTHR37096">
    <property type="entry name" value="YALI0E33429P"/>
    <property type="match status" value="1"/>
</dbReference>
<reference evidence="1 2" key="1">
    <citation type="submission" date="2021-06" db="EMBL/GenBank/DDBJ databases">
        <authorList>
            <person name="Kallberg Y."/>
            <person name="Tangrot J."/>
            <person name="Rosling A."/>
        </authorList>
    </citation>
    <scope>NUCLEOTIDE SEQUENCE [LARGE SCALE GENOMIC DNA]</scope>
    <source>
        <strain evidence="1 2">120-4 pot B 10/14</strain>
    </source>
</reference>
<keyword evidence="2" id="KW-1185">Reference proteome</keyword>
<dbReference type="PANTHER" id="PTHR37096:SF1">
    <property type="entry name" value="AAA+ ATPASE DOMAIN-CONTAINING PROTEIN"/>
    <property type="match status" value="1"/>
</dbReference>
<proteinExistence type="predicted"/>
<dbReference type="Gene3D" id="3.40.50.300">
    <property type="entry name" value="P-loop containing nucleotide triphosphate hydrolases"/>
    <property type="match status" value="1"/>
</dbReference>
<sequence>MLSFSLTKRLPTGSSCISNRLRIGRIARYITQVTQEMIFFNQKRELFKFKNAFSAISELHIILGPPSTRKTALVHEVTSKGDFNPLYINYHEGQFDIPERIYDSISSQFEPFFKKYTDLFKKLFKKGEVSYMMNDIQLKVKLFGMDPFREKGITPNDISKLLDNIGNAFPSWTHWNGYNIPPPILVIDEANKFSQLGCSESGEILLKSILDWMVVNKKEKRCFNIVLTSFGSFFFNWIVNLVHILHATPYVVGDLNKEEAEEYFETQVLPQYEYKELQGKFDHICKITGTHMLIIDKYVKEYKNYDGKFKDSKFSVYGSEYNKLKCGFYSKRLRHSDKPNPALWKDYDLIKTMEAIVKAENQKYILEDDLIKEIGSEKVDSLVDYNFLHHRPTTQFANDITDPPDKVILIAMNQPSVRAMEHLLSKLSPSKK</sequence>
<name>A0ABN7V872_GIGMA</name>
<dbReference type="EMBL" id="CAJVQB010010762">
    <property type="protein sequence ID" value="CAG8742661.1"/>
    <property type="molecule type" value="Genomic_DNA"/>
</dbReference>
<evidence type="ECO:0000313" key="2">
    <source>
        <dbReference type="Proteomes" id="UP000789901"/>
    </source>
</evidence>
<evidence type="ECO:0000313" key="1">
    <source>
        <dbReference type="EMBL" id="CAG8742661.1"/>
    </source>
</evidence>
<protein>
    <submittedName>
        <fullName evidence="1">15548_t:CDS:1</fullName>
    </submittedName>
</protein>
<dbReference type="Proteomes" id="UP000789901">
    <property type="component" value="Unassembled WGS sequence"/>
</dbReference>
<organism evidence="1 2">
    <name type="scientific">Gigaspora margarita</name>
    <dbReference type="NCBI Taxonomy" id="4874"/>
    <lineage>
        <taxon>Eukaryota</taxon>
        <taxon>Fungi</taxon>
        <taxon>Fungi incertae sedis</taxon>
        <taxon>Mucoromycota</taxon>
        <taxon>Glomeromycotina</taxon>
        <taxon>Glomeromycetes</taxon>
        <taxon>Diversisporales</taxon>
        <taxon>Gigasporaceae</taxon>
        <taxon>Gigaspora</taxon>
    </lineage>
</organism>
<dbReference type="InterPro" id="IPR027417">
    <property type="entry name" value="P-loop_NTPase"/>
</dbReference>
<dbReference type="SUPFAM" id="SSF52540">
    <property type="entry name" value="P-loop containing nucleoside triphosphate hydrolases"/>
    <property type="match status" value="1"/>
</dbReference>
<gene>
    <name evidence="1" type="ORF">GMARGA_LOCUS15551</name>
</gene>
<dbReference type="InterPro" id="IPR051667">
    <property type="entry name" value="Archaeal_ATPase_domain"/>
</dbReference>
<accession>A0ABN7V872</accession>